<sequence>MRRAIAILLLILVVLTLRTPFAAENEANVLPIQKLYTEPTEGSNLVLDIPIEVKLLDVSENLDWYKVKIAYQIGPFKYEYIGWAHIPINDFILQKAETAK</sequence>
<organism evidence="1 2">
    <name type="scientific">Candidatus Saganbacteria bacterium CG08_land_8_20_14_0_20_45_16</name>
    <dbReference type="NCBI Taxonomy" id="2014293"/>
    <lineage>
        <taxon>Bacteria</taxon>
        <taxon>Bacillati</taxon>
        <taxon>Saganbacteria</taxon>
    </lineage>
</organism>
<reference evidence="1 2" key="1">
    <citation type="submission" date="2017-09" db="EMBL/GenBank/DDBJ databases">
        <title>Depth-based differentiation of microbial function through sediment-hosted aquifers and enrichment of novel symbionts in the deep terrestrial subsurface.</title>
        <authorList>
            <person name="Probst A.J."/>
            <person name="Ladd B."/>
            <person name="Jarett J.K."/>
            <person name="Geller-Mcgrath D.E."/>
            <person name="Sieber C.M."/>
            <person name="Emerson J.B."/>
            <person name="Anantharaman K."/>
            <person name="Thomas B.C."/>
            <person name="Malmstrom R."/>
            <person name="Stieglmeier M."/>
            <person name="Klingl A."/>
            <person name="Woyke T."/>
            <person name="Ryan C.M."/>
            <person name="Banfield J.F."/>
        </authorList>
    </citation>
    <scope>NUCLEOTIDE SEQUENCE [LARGE SCALE GENOMIC DNA]</scope>
    <source>
        <strain evidence="1">CG08_land_8_20_14_0_20_45_16</strain>
    </source>
</reference>
<dbReference type="AlphaFoldDB" id="A0A2H0Y1K1"/>
<gene>
    <name evidence="1" type="ORF">COT42_00605</name>
</gene>
<protein>
    <submittedName>
        <fullName evidence="1">Uncharacterized protein</fullName>
    </submittedName>
</protein>
<proteinExistence type="predicted"/>
<evidence type="ECO:0000313" key="2">
    <source>
        <dbReference type="Proteomes" id="UP000231343"/>
    </source>
</evidence>
<dbReference type="Proteomes" id="UP000231343">
    <property type="component" value="Unassembled WGS sequence"/>
</dbReference>
<accession>A0A2H0Y1K1</accession>
<dbReference type="EMBL" id="PEYM01000007">
    <property type="protein sequence ID" value="PIS31602.1"/>
    <property type="molecule type" value="Genomic_DNA"/>
</dbReference>
<comment type="caution">
    <text evidence="1">The sequence shown here is derived from an EMBL/GenBank/DDBJ whole genome shotgun (WGS) entry which is preliminary data.</text>
</comment>
<evidence type="ECO:0000313" key="1">
    <source>
        <dbReference type="EMBL" id="PIS31602.1"/>
    </source>
</evidence>
<name>A0A2H0Y1K1_UNCSA</name>